<reference evidence="3" key="1">
    <citation type="submission" date="2021-02" db="EMBL/GenBank/DDBJ databases">
        <authorList>
            <person name="Nowell W R."/>
        </authorList>
    </citation>
    <scope>NUCLEOTIDE SEQUENCE</scope>
</reference>
<name>A0A813T2J2_9BILA</name>
<dbReference type="EMBL" id="CAJNOO010000101">
    <property type="protein sequence ID" value="CAF0803335.1"/>
    <property type="molecule type" value="Genomic_DNA"/>
</dbReference>
<dbReference type="AlphaFoldDB" id="A0A813T2J2"/>
<keyword evidence="1" id="KW-1015">Disulfide bond</keyword>
<evidence type="ECO:0000256" key="1">
    <source>
        <dbReference type="ARBA" id="ARBA00023157"/>
    </source>
</evidence>
<protein>
    <recommendedName>
        <fullName evidence="2">Thioredoxin domain-containing protein</fullName>
    </recommendedName>
</protein>
<dbReference type="SUPFAM" id="SSF52833">
    <property type="entry name" value="Thioredoxin-like"/>
    <property type="match status" value="1"/>
</dbReference>
<sequence>MGSCFSTSKSVLPLITSVISSQIPLTSQYDQNSSLLLNPYMNKIHEITTQKEFDDLINNKLNVNVLIVCDFYANWCPPCLQIAPILYQWALNDYKTSVIFLKINIDNNIDLINNFSINILPTFILFKQGKEIYRLIGANSSNLKREIDKFK</sequence>
<dbReference type="Gene3D" id="3.40.30.10">
    <property type="entry name" value="Glutaredoxin"/>
    <property type="match status" value="1"/>
</dbReference>
<evidence type="ECO:0000313" key="4">
    <source>
        <dbReference type="Proteomes" id="UP000663882"/>
    </source>
</evidence>
<dbReference type="InterPro" id="IPR013766">
    <property type="entry name" value="Thioredoxin_domain"/>
</dbReference>
<dbReference type="PANTHER" id="PTHR46115">
    <property type="entry name" value="THIOREDOXIN-LIKE PROTEIN 1"/>
    <property type="match status" value="1"/>
</dbReference>
<evidence type="ECO:0000259" key="2">
    <source>
        <dbReference type="PROSITE" id="PS51352"/>
    </source>
</evidence>
<dbReference type="Proteomes" id="UP000663882">
    <property type="component" value="Unassembled WGS sequence"/>
</dbReference>
<proteinExistence type="predicted"/>
<dbReference type="OrthoDB" id="2121326at2759"/>
<comment type="caution">
    <text evidence="3">The sequence shown here is derived from an EMBL/GenBank/DDBJ whole genome shotgun (WGS) entry which is preliminary data.</text>
</comment>
<dbReference type="InterPro" id="IPR036249">
    <property type="entry name" value="Thioredoxin-like_sf"/>
</dbReference>
<feature type="domain" description="Thioredoxin" evidence="2">
    <location>
        <begin position="17"/>
        <end position="151"/>
    </location>
</feature>
<gene>
    <name evidence="3" type="ORF">RFH988_LOCUS4034</name>
</gene>
<organism evidence="3 4">
    <name type="scientific">Rotaria sordida</name>
    <dbReference type="NCBI Taxonomy" id="392033"/>
    <lineage>
        <taxon>Eukaryota</taxon>
        <taxon>Metazoa</taxon>
        <taxon>Spiralia</taxon>
        <taxon>Gnathifera</taxon>
        <taxon>Rotifera</taxon>
        <taxon>Eurotatoria</taxon>
        <taxon>Bdelloidea</taxon>
        <taxon>Philodinida</taxon>
        <taxon>Philodinidae</taxon>
        <taxon>Rotaria</taxon>
    </lineage>
</organism>
<evidence type="ECO:0000313" key="3">
    <source>
        <dbReference type="EMBL" id="CAF0803335.1"/>
    </source>
</evidence>
<dbReference type="CDD" id="cd02947">
    <property type="entry name" value="TRX_family"/>
    <property type="match status" value="1"/>
</dbReference>
<dbReference type="PRINTS" id="PR00421">
    <property type="entry name" value="THIOREDOXIN"/>
</dbReference>
<dbReference type="PROSITE" id="PS51352">
    <property type="entry name" value="THIOREDOXIN_2"/>
    <property type="match status" value="1"/>
</dbReference>
<dbReference type="Pfam" id="PF00085">
    <property type="entry name" value="Thioredoxin"/>
    <property type="match status" value="1"/>
</dbReference>
<accession>A0A813T2J2</accession>